<dbReference type="AlphaFoldDB" id="A0A5C1I5X7"/>
<accession>A0A5C1I5X7</accession>
<keyword evidence="3" id="KW-1185">Reference proteome</keyword>
<reference evidence="2" key="1">
    <citation type="submission" date="2019-08" db="EMBL/GenBank/DDBJ databases">
        <title>Comparative genome analysis confer to the adaptation heavy metal polluted environment.</title>
        <authorList>
            <person name="Li Y."/>
        </authorList>
    </citation>
    <scope>NUCLEOTIDE SEQUENCE [LARGE SCALE GENOMIC DNA]</scope>
    <source>
        <strain evidence="2">P1</strain>
    </source>
</reference>
<feature type="transmembrane region" description="Helical" evidence="1">
    <location>
        <begin position="17"/>
        <end position="37"/>
    </location>
</feature>
<dbReference type="KEGG" id="mrub:DEO27_023440"/>
<organism evidence="2 3">
    <name type="scientific">Mucilaginibacter rubeus</name>
    <dbReference type="NCBI Taxonomy" id="2027860"/>
    <lineage>
        <taxon>Bacteria</taxon>
        <taxon>Pseudomonadati</taxon>
        <taxon>Bacteroidota</taxon>
        <taxon>Sphingobacteriia</taxon>
        <taxon>Sphingobacteriales</taxon>
        <taxon>Sphingobacteriaceae</taxon>
        <taxon>Mucilaginibacter</taxon>
    </lineage>
</organism>
<keyword evidence="1" id="KW-0472">Membrane</keyword>
<keyword evidence="1" id="KW-0812">Transmembrane</keyword>
<gene>
    <name evidence="2" type="ORF">DEO27_023440</name>
</gene>
<dbReference type="RefSeq" id="WP_112575724.1">
    <property type="nucleotide sequence ID" value="NZ_CP043450.1"/>
</dbReference>
<proteinExistence type="predicted"/>
<protein>
    <submittedName>
        <fullName evidence="2">Uncharacterized protein</fullName>
    </submittedName>
</protein>
<evidence type="ECO:0000256" key="1">
    <source>
        <dbReference type="SAM" id="Phobius"/>
    </source>
</evidence>
<evidence type="ECO:0000313" key="2">
    <source>
        <dbReference type="EMBL" id="QEM12838.1"/>
    </source>
</evidence>
<keyword evidence="1" id="KW-1133">Transmembrane helix</keyword>
<sequence>MNEAGSQEQRIKTGKSLSLLGSLILISCFFFSGKYNLDFFTTHNQFYLCDSAFTGTTGDTTFWNSDAQNARLGTTEDIIGIKTASYGHIKAELDVLNTPDPEKDFSKYDHVVEGSVKLSSGIMEILNFPDTKIILKAIVTPSRYRVRIYSYSIKNVNPEEDEGTDHYKITLWPGEDKGRKVLKTFKGE</sequence>
<dbReference type="EMBL" id="CP043450">
    <property type="protein sequence ID" value="QEM12838.1"/>
    <property type="molecule type" value="Genomic_DNA"/>
</dbReference>
<dbReference type="OrthoDB" id="280156at2"/>
<evidence type="ECO:0000313" key="3">
    <source>
        <dbReference type="Proteomes" id="UP000251402"/>
    </source>
</evidence>
<dbReference type="Proteomes" id="UP000251402">
    <property type="component" value="Chromosome"/>
</dbReference>
<name>A0A5C1I5X7_9SPHI</name>